<dbReference type="RefSeq" id="WP_205291895.1">
    <property type="nucleotide sequence ID" value="NZ_CP074406.1"/>
</dbReference>
<dbReference type="Proteomes" id="UP000663791">
    <property type="component" value="Unassembled WGS sequence"/>
</dbReference>
<reference evidence="2" key="1">
    <citation type="submission" date="2021-01" db="EMBL/GenBank/DDBJ databases">
        <title>Novel species in genus Nocardioides.</title>
        <authorList>
            <person name="Zhang G."/>
        </authorList>
    </citation>
    <scope>NUCLEOTIDE SEQUENCE</scope>
    <source>
        <strain evidence="2">Zg-536</strain>
    </source>
</reference>
<keyword evidence="1" id="KW-0732">Signal</keyword>
<feature type="signal peptide" evidence="1">
    <location>
        <begin position="1"/>
        <end position="23"/>
    </location>
</feature>
<name>A0A939BWH7_9ACTN</name>
<keyword evidence="3" id="KW-1185">Reference proteome</keyword>
<sequence>MPPRRLLSTLAAIAALGAPALLAGCSHDPPPVEQSGPRTADVAALVQRTLSARAASLREGDRARFRRTLARTDRAFLAEQQVYYDNLATLPLGELAFEVLPETIVPAADPGDPDNPDGSGDYWAEVLTTVRLQGYDAAAVRTRDRFRFTPTPDGRRLVVASTTDADWEQANPGNAQPWDLGPIEVLERAGVLGIFDDSTRRDAGRVLDAVAAGRSEVRDVLGPGAAGDAAGNSAADGAGVVVYALTDPTFLHGLADQTVGDADRADGLSIVVPSDARDPDAPVAAYRIFLNPRVLAQPDGVLGRLVRHELTHVALRGRGLGAPLWLSEGIAEYVSVQAVDRSRRGVNDDALRVAASAVDLPGAAEFAGPDATGWYAVSWWVCEYVAGNHGEQALLMLLDRTATGTGTDAALREVLGLSSRELVQRGVALLQATYGA</sequence>
<proteinExistence type="predicted"/>
<protein>
    <recommendedName>
        <fullName evidence="4">Peptidase MA-like domain-containing protein</fullName>
    </recommendedName>
</protein>
<dbReference type="AlphaFoldDB" id="A0A939BWH7"/>
<evidence type="ECO:0000313" key="2">
    <source>
        <dbReference type="EMBL" id="MBM9460587.1"/>
    </source>
</evidence>
<comment type="caution">
    <text evidence="2">The sequence shown here is derived from an EMBL/GenBank/DDBJ whole genome shotgun (WGS) entry which is preliminary data.</text>
</comment>
<dbReference type="PROSITE" id="PS51257">
    <property type="entry name" value="PROKAR_LIPOPROTEIN"/>
    <property type="match status" value="1"/>
</dbReference>
<gene>
    <name evidence="2" type="ORF">JK386_11790</name>
</gene>
<accession>A0A939BWH7</accession>
<organism evidence="2 3">
    <name type="scientific">Nocardioides faecalis</name>
    <dbReference type="NCBI Taxonomy" id="2803858"/>
    <lineage>
        <taxon>Bacteria</taxon>
        <taxon>Bacillati</taxon>
        <taxon>Actinomycetota</taxon>
        <taxon>Actinomycetes</taxon>
        <taxon>Propionibacteriales</taxon>
        <taxon>Nocardioidaceae</taxon>
        <taxon>Nocardioides</taxon>
    </lineage>
</organism>
<feature type="chain" id="PRO_5036806113" description="Peptidase MA-like domain-containing protein" evidence="1">
    <location>
        <begin position="24"/>
        <end position="436"/>
    </location>
</feature>
<evidence type="ECO:0000313" key="3">
    <source>
        <dbReference type="Proteomes" id="UP000663791"/>
    </source>
</evidence>
<evidence type="ECO:0008006" key="4">
    <source>
        <dbReference type="Google" id="ProtNLM"/>
    </source>
</evidence>
<evidence type="ECO:0000256" key="1">
    <source>
        <dbReference type="SAM" id="SignalP"/>
    </source>
</evidence>
<dbReference type="EMBL" id="JAERTX010000009">
    <property type="protein sequence ID" value="MBM9460587.1"/>
    <property type="molecule type" value="Genomic_DNA"/>
</dbReference>